<sequence length="88" mass="10675">MNERDFFDEKQETKRAIFVCPHCRQRGEYEVRWLRRTKKSAPPPGASEQDRLRFARSRDYMVRVDDVLVCRHCRKRFEIPNSQSVVFI</sequence>
<protein>
    <submittedName>
        <fullName evidence="1">Uncharacterized protein</fullName>
    </submittedName>
</protein>
<reference evidence="1 2" key="1">
    <citation type="submission" date="2013-12" db="EMBL/GenBank/DDBJ databases">
        <authorList>
            <person name="Stott M."/>
        </authorList>
    </citation>
    <scope>NUCLEOTIDE SEQUENCE [LARGE SCALE GENOMIC DNA]</scope>
    <source>
        <strain evidence="1 2">K22</strain>
    </source>
</reference>
<dbReference type="Proteomes" id="UP000031518">
    <property type="component" value="Unassembled WGS sequence"/>
</dbReference>
<reference evidence="1 2" key="2">
    <citation type="submission" date="2015-01" db="EMBL/GenBank/DDBJ databases">
        <title>Complete genome sequence of Pyrinomonas methylaliphatogenes type strain K22T.</title>
        <authorList>
            <person name="Lee K.C.Y."/>
            <person name="Power J.F."/>
            <person name="Dunfield P.F."/>
            <person name="Morgan X.C."/>
            <person name="Huttenhower C."/>
            <person name="Stott M.B."/>
        </authorList>
    </citation>
    <scope>NUCLEOTIDE SEQUENCE [LARGE SCALE GENOMIC DNA]</scope>
    <source>
        <strain evidence="1 2">K22</strain>
    </source>
</reference>
<organism evidence="1 2">
    <name type="scientific">Pyrinomonas methylaliphatogenes</name>
    <dbReference type="NCBI Taxonomy" id="454194"/>
    <lineage>
        <taxon>Bacteria</taxon>
        <taxon>Pseudomonadati</taxon>
        <taxon>Acidobacteriota</taxon>
        <taxon>Blastocatellia</taxon>
        <taxon>Blastocatellales</taxon>
        <taxon>Pyrinomonadaceae</taxon>
        <taxon>Pyrinomonas</taxon>
    </lineage>
</organism>
<proteinExistence type="predicted"/>
<keyword evidence="2" id="KW-1185">Reference proteome</keyword>
<evidence type="ECO:0000313" key="1">
    <source>
        <dbReference type="EMBL" id="CDM64073.1"/>
    </source>
</evidence>
<dbReference type="OrthoDB" id="120249at2"/>
<dbReference type="EMBL" id="CBXV010000001">
    <property type="protein sequence ID" value="CDM64073.1"/>
    <property type="molecule type" value="Genomic_DNA"/>
</dbReference>
<evidence type="ECO:0000313" key="2">
    <source>
        <dbReference type="Proteomes" id="UP000031518"/>
    </source>
</evidence>
<dbReference type="RefSeq" id="WP_041973078.1">
    <property type="nucleotide sequence ID" value="NZ_CBXV010000001.1"/>
</dbReference>
<accession>A0A0B6WS98</accession>
<dbReference type="AlphaFoldDB" id="A0A0B6WS98"/>
<gene>
    <name evidence="1" type="ORF">PYK22_00065</name>
</gene>
<dbReference type="STRING" id="454194.PYK22_00065"/>
<name>A0A0B6WS98_9BACT</name>